<organism evidence="8 9">
    <name type="scientific">Candidatus Woesebacteria bacterium GW2011_GWC1_38_13</name>
    <dbReference type="NCBI Taxonomy" id="1618583"/>
    <lineage>
        <taxon>Bacteria</taxon>
        <taxon>Candidatus Woeseibacteriota</taxon>
    </lineage>
</organism>
<evidence type="ECO:0000256" key="3">
    <source>
        <dbReference type="ARBA" id="ARBA00022692"/>
    </source>
</evidence>
<dbReference type="STRING" id="1618583.US75_C0001G0080"/>
<protein>
    <recommendedName>
        <fullName evidence="7">EamA domain-containing protein</fullName>
    </recommendedName>
</protein>
<dbReference type="InterPro" id="IPR000620">
    <property type="entry name" value="EamA_dom"/>
</dbReference>
<gene>
    <name evidence="8" type="ORF">US75_C0001G0080</name>
</gene>
<dbReference type="Proteomes" id="UP000034096">
    <property type="component" value="Unassembled WGS sequence"/>
</dbReference>
<evidence type="ECO:0000256" key="1">
    <source>
        <dbReference type="ARBA" id="ARBA00004651"/>
    </source>
</evidence>
<keyword evidence="5 6" id="KW-0472">Membrane</keyword>
<evidence type="ECO:0000256" key="6">
    <source>
        <dbReference type="SAM" id="Phobius"/>
    </source>
</evidence>
<dbReference type="AlphaFoldDB" id="A0A0G0INY6"/>
<feature type="transmembrane region" description="Helical" evidence="6">
    <location>
        <begin position="186"/>
        <end position="205"/>
    </location>
</feature>
<feature type="transmembrane region" description="Helical" evidence="6">
    <location>
        <begin position="36"/>
        <end position="57"/>
    </location>
</feature>
<feature type="transmembrane region" description="Helical" evidence="6">
    <location>
        <begin position="281"/>
        <end position="299"/>
    </location>
</feature>
<evidence type="ECO:0000313" key="8">
    <source>
        <dbReference type="EMBL" id="KKQ57023.1"/>
    </source>
</evidence>
<dbReference type="PANTHER" id="PTHR32322">
    <property type="entry name" value="INNER MEMBRANE TRANSPORTER"/>
    <property type="match status" value="1"/>
</dbReference>
<keyword evidence="4 6" id="KW-1133">Transmembrane helix</keyword>
<feature type="domain" description="EamA" evidence="7">
    <location>
        <begin position="156"/>
        <end position="296"/>
    </location>
</feature>
<proteinExistence type="predicted"/>
<accession>A0A0G0INY6</accession>
<dbReference type="EMBL" id="LBUE01000001">
    <property type="protein sequence ID" value="KKQ57023.1"/>
    <property type="molecule type" value="Genomic_DNA"/>
</dbReference>
<dbReference type="SUPFAM" id="SSF103481">
    <property type="entry name" value="Multidrug resistance efflux transporter EmrE"/>
    <property type="match status" value="2"/>
</dbReference>
<dbReference type="InterPro" id="IPR037185">
    <property type="entry name" value="EmrE-like"/>
</dbReference>
<keyword evidence="2" id="KW-1003">Cell membrane</keyword>
<evidence type="ECO:0000256" key="4">
    <source>
        <dbReference type="ARBA" id="ARBA00022989"/>
    </source>
</evidence>
<name>A0A0G0INY6_9BACT</name>
<dbReference type="InterPro" id="IPR050638">
    <property type="entry name" value="AA-Vitamin_Transporters"/>
</dbReference>
<evidence type="ECO:0000256" key="5">
    <source>
        <dbReference type="ARBA" id="ARBA00023136"/>
    </source>
</evidence>
<comment type="caution">
    <text evidence="8">The sequence shown here is derived from an EMBL/GenBank/DDBJ whole genome shotgun (WGS) entry which is preliminary data.</text>
</comment>
<dbReference type="Pfam" id="PF00892">
    <property type="entry name" value="EamA"/>
    <property type="match status" value="2"/>
</dbReference>
<dbReference type="GO" id="GO:0005886">
    <property type="term" value="C:plasma membrane"/>
    <property type="evidence" value="ECO:0007669"/>
    <property type="project" value="UniProtKB-SubCell"/>
</dbReference>
<keyword evidence="3 6" id="KW-0812">Transmembrane</keyword>
<feature type="transmembrane region" description="Helical" evidence="6">
    <location>
        <begin position="69"/>
        <end position="90"/>
    </location>
</feature>
<feature type="transmembrane region" description="Helical" evidence="6">
    <location>
        <begin position="211"/>
        <end position="244"/>
    </location>
</feature>
<feature type="domain" description="EamA" evidence="7">
    <location>
        <begin position="8"/>
        <end position="140"/>
    </location>
</feature>
<feature type="transmembrane region" description="Helical" evidence="6">
    <location>
        <begin position="9"/>
        <end position="30"/>
    </location>
</feature>
<evidence type="ECO:0000313" key="9">
    <source>
        <dbReference type="Proteomes" id="UP000034096"/>
    </source>
</evidence>
<evidence type="ECO:0000256" key="2">
    <source>
        <dbReference type="ARBA" id="ARBA00022475"/>
    </source>
</evidence>
<sequence length="305" mass="34037">MSKERIKSYILLLIVAAIWGIAGPVIKYTLPDFPPMIFLTYRFFISSILMIPIVLVLKPKFPRSKREIFMLTVAGLMGSSINLGLTFYGFDMTTVLDVTVIGNTGPIFVVAAGAIFLKEKVTKREIVGILITFLGTLIVVAEPLFKYGLFNLESLYGNILIVIANITWVVYIVISKKELHHKIDILLMTTYMFVLGFFSTLPFALIQTNGIVNLLILVSTAPFIAHLGVWYMAVLSGSLAYFLYQEGQKKIEVSEATLFGYLSPLFAAPLAVFWLKEKVTLPFIIGTTVIIAGVFVAEYRKSTRH</sequence>
<dbReference type="PANTHER" id="PTHR32322:SF18">
    <property type="entry name" value="S-ADENOSYLMETHIONINE_S-ADENOSYLHOMOCYSTEINE TRANSPORTER"/>
    <property type="match status" value="1"/>
</dbReference>
<feature type="transmembrane region" description="Helical" evidence="6">
    <location>
        <begin position="256"/>
        <end position="275"/>
    </location>
</feature>
<feature type="transmembrane region" description="Helical" evidence="6">
    <location>
        <begin position="129"/>
        <end position="149"/>
    </location>
</feature>
<feature type="transmembrane region" description="Helical" evidence="6">
    <location>
        <begin position="96"/>
        <end position="117"/>
    </location>
</feature>
<reference evidence="8 9" key="1">
    <citation type="journal article" date="2015" name="Nature">
        <title>rRNA introns, odd ribosomes, and small enigmatic genomes across a large radiation of phyla.</title>
        <authorList>
            <person name="Brown C.T."/>
            <person name="Hug L.A."/>
            <person name="Thomas B.C."/>
            <person name="Sharon I."/>
            <person name="Castelle C.J."/>
            <person name="Singh A."/>
            <person name="Wilkins M.J."/>
            <person name="Williams K.H."/>
            <person name="Banfield J.F."/>
        </authorList>
    </citation>
    <scope>NUCLEOTIDE SEQUENCE [LARGE SCALE GENOMIC DNA]</scope>
</reference>
<dbReference type="Gene3D" id="1.10.3730.20">
    <property type="match status" value="2"/>
</dbReference>
<comment type="subcellular location">
    <subcellularLocation>
        <location evidence="1">Cell membrane</location>
        <topology evidence="1">Multi-pass membrane protein</topology>
    </subcellularLocation>
</comment>
<evidence type="ECO:0000259" key="7">
    <source>
        <dbReference type="Pfam" id="PF00892"/>
    </source>
</evidence>
<feature type="transmembrane region" description="Helical" evidence="6">
    <location>
        <begin position="155"/>
        <end position="174"/>
    </location>
</feature>